<feature type="transmembrane region" description="Helical" evidence="13">
    <location>
        <begin position="29"/>
        <end position="47"/>
    </location>
</feature>
<dbReference type="CDD" id="cd06503">
    <property type="entry name" value="ATP-synt_Fo_b"/>
    <property type="match status" value="1"/>
</dbReference>
<name>A0A650EJW7_9HELI</name>
<evidence type="ECO:0000256" key="2">
    <source>
        <dbReference type="ARBA" id="ARBA00022448"/>
    </source>
</evidence>
<evidence type="ECO:0000256" key="5">
    <source>
        <dbReference type="ARBA" id="ARBA00022781"/>
    </source>
</evidence>
<comment type="function">
    <text evidence="10 13">F(1)F(0) ATP synthase produces ATP from ADP in the presence of a proton or sodium gradient. F-type ATPases consist of two structural domains, F(1) containing the extramembraneous catalytic core and F(0) containing the membrane proton channel, linked together by a central stalk and a peripheral stalk. During catalysis, ATP synthesis in the catalytic domain of F(1) is coupled via a rotary mechanism of the central stalk subunits to proton translocation.</text>
</comment>
<keyword evidence="13" id="KW-1003">Cell membrane</keyword>
<proteinExistence type="inferred from homology"/>
<evidence type="ECO:0000256" key="9">
    <source>
        <dbReference type="ARBA" id="ARBA00023310"/>
    </source>
</evidence>
<keyword evidence="4 13" id="KW-0812">Transmembrane</keyword>
<dbReference type="AlphaFoldDB" id="A0A650EJW7"/>
<organism evidence="16">
    <name type="scientific">uncultured Helicobacter sp</name>
    <dbReference type="NCBI Taxonomy" id="175537"/>
    <lineage>
        <taxon>Bacteria</taxon>
        <taxon>Pseudomonadati</taxon>
        <taxon>Campylobacterota</taxon>
        <taxon>Epsilonproteobacteria</taxon>
        <taxon>Campylobacterales</taxon>
        <taxon>Helicobacteraceae</taxon>
        <taxon>Helicobacter</taxon>
        <taxon>environmental samples</taxon>
    </lineage>
</organism>
<evidence type="ECO:0000256" key="10">
    <source>
        <dbReference type="ARBA" id="ARBA00025198"/>
    </source>
</evidence>
<dbReference type="GO" id="GO:0046933">
    <property type="term" value="F:proton-transporting ATP synthase activity, rotational mechanism"/>
    <property type="evidence" value="ECO:0007669"/>
    <property type="project" value="UniProtKB-UniRule"/>
</dbReference>
<evidence type="ECO:0000256" key="8">
    <source>
        <dbReference type="ARBA" id="ARBA00023136"/>
    </source>
</evidence>
<evidence type="ECO:0000256" key="12">
    <source>
        <dbReference type="ARBA" id="ARBA00037847"/>
    </source>
</evidence>
<keyword evidence="2 13" id="KW-0813">Transport</keyword>
<dbReference type="NCBIfam" id="NF006292">
    <property type="entry name" value="PRK08475.1"/>
    <property type="match status" value="1"/>
</dbReference>
<dbReference type="GO" id="GO:0005886">
    <property type="term" value="C:plasma membrane"/>
    <property type="evidence" value="ECO:0007669"/>
    <property type="project" value="UniProtKB-SubCell"/>
</dbReference>
<dbReference type="InterPro" id="IPR002146">
    <property type="entry name" value="ATP_synth_b/b'su_bac/chlpt"/>
</dbReference>
<evidence type="ECO:0000256" key="3">
    <source>
        <dbReference type="ARBA" id="ARBA00022547"/>
    </source>
</evidence>
<dbReference type="HAMAP" id="MF_01398">
    <property type="entry name" value="ATP_synth_b_bprime"/>
    <property type="match status" value="1"/>
</dbReference>
<evidence type="ECO:0000256" key="11">
    <source>
        <dbReference type="ARBA" id="ARBA00025614"/>
    </source>
</evidence>
<evidence type="ECO:0000256" key="13">
    <source>
        <dbReference type="HAMAP-Rule" id="MF_01398"/>
    </source>
</evidence>
<reference evidence="16" key="1">
    <citation type="journal article" date="2020" name="J. ISSAAS">
        <title>Lactobacilli and other gastrointestinal microbiota of Peromyscus leucopus, reservoir host for agents of Lyme disease and other zoonoses in North America.</title>
        <authorList>
            <person name="Milovic A."/>
            <person name="Bassam K."/>
            <person name="Shao H."/>
            <person name="Chatzistamou I."/>
            <person name="Tufts D.M."/>
            <person name="Diuk-Wasser M."/>
            <person name="Barbour A.G."/>
        </authorList>
    </citation>
    <scope>NUCLEOTIDE SEQUENCE</scope>
    <source>
        <strain evidence="16">LL4</strain>
    </source>
</reference>
<keyword evidence="9 13" id="KW-0066">ATP synthesis</keyword>
<keyword evidence="3 13" id="KW-0138">CF(0)</keyword>
<evidence type="ECO:0000256" key="14">
    <source>
        <dbReference type="RuleBase" id="RU003848"/>
    </source>
</evidence>
<dbReference type="PANTHER" id="PTHR33445">
    <property type="entry name" value="ATP SYNTHASE SUBUNIT B', CHLOROPLASTIC"/>
    <property type="match status" value="1"/>
</dbReference>
<keyword evidence="7 13" id="KW-0406">Ion transport</keyword>
<comment type="similarity">
    <text evidence="1 13 14">Belongs to the ATPase B chain family.</text>
</comment>
<dbReference type="GO" id="GO:0012505">
    <property type="term" value="C:endomembrane system"/>
    <property type="evidence" value="ECO:0007669"/>
    <property type="project" value="UniProtKB-SubCell"/>
</dbReference>
<keyword evidence="8 13" id="KW-0472">Membrane</keyword>
<dbReference type="GO" id="GO:0046961">
    <property type="term" value="F:proton-transporting ATPase activity, rotational mechanism"/>
    <property type="evidence" value="ECO:0007669"/>
    <property type="project" value="TreeGrafter"/>
</dbReference>
<evidence type="ECO:0000256" key="15">
    <source>
        <dbReference type="SAM" id="Coils"/>
    </source>
</evidence>
<keyword evidence="15" id="KW-0175">Coiled coil</keyword>
<protein>
    <recommendedName>
        <fullName evidence="13">ATP synthase subunit b</fullName>
    </recommendedName>
    <alternativeName>
        <fullName evidence="13">ATP synthase F(0) sector subunit b</fullName>
    </alternativeName>
    <alternativeName>
        <fullName evidence="13">ATPase subunit I</fullName>
    </alternativeName>
    <alternativeName>
        <fullName evidence="13">F-type ATPase subunit b</fullName>
        <shortName evidence="13">F-ATPase subunit b</shortName>
    </alternativeName>
</protein>
<sequence>MKKIAGLFILVSIPSLMFASGSLEESDFIQRVINFVIFLAILWYFAFDAIKGIFTKRRLAISDQLQAVQDNLQQAKKESERANKRLEESKKRAKDIVNAAKQEAYLIEQKYNDQIKRDIELLKHSLDASIEFEQRRLTQESVNEVLNELMQSEEVQLNKEDYINIITKRIS</sequence>
<keyword evidence="6 13" id="KW-1133">Transmembrane helix</keyword>
<evidence type="ECO:0000256" key="4">
    <source>
        <dbReference type="ARBA" id="ARBA00022692"/>
    </source>
</evidence>
<comment type="subunit">
    <text evidence="13">F-type ATPases have 2 components, F(1) - the catalytic core - and F(0) - the membrane proton channel. F(1) has five subunits: alpha(3), beta(3), gamma(1), delta(1), epsilon(1). F(0) has three main subunits: a(1), b(2) and c(10-14). The alpha and beta chains form an alternating ring which encloses part of the gamma chain. F(1) is attached to F(0) by a central stalk formed by the gamma and epsilon chains, while a peripheral stalk is formed by the delta and b chains.</text>
</comment>
<gene>
    <name evidence="13 16" type="primary">atpF</name>
    <name evidence="16" type="ORF">Helico4rc_1570</name>
</gene>
<evidence type="ECO:0000256" key="6">
    <source>
        <dbReference type="ARBA" id="ARBA00022989"/>
    </source>
</evidence>
<evidence type="ECO:0000313" key="16">
    <source>
        <dbReference type="EMBL" id="QGT50037.1"/>
    </source>
</evidence>
<accession>A0A650EJW7</accession>
<dbReference type="PANTHER" id="PTHR33445:SF1">
    <property type="entry name" value="ATP SYNTHASE SUBUNIT B"/>
    <property type="match status" value="1"/>
</dbReference>
<evidence type="ECO:0000256" key="7">
    <source>
        <dbReference type="ARBA" id="ARBA00023065"/>
    </source>
</evidence>
<dbReference type="GO" id="GO:0045259">
    <property type="term" value="C:proton-transporting ATP synthase complex"/>
    <property type="evidence" value="ECO:0007669"/>
    <property type="project" value="UniProtKB-KW"/>
</dbReference>
<dbReference type="InterPro" id="IPR050059">
    <property type="entry name" value="ATP_synthase_B_chain"/>
</dbReference>
<keyword evidence="5 13" id="KW-0375">Hydrogen ion transport</keyword>
<dbReference type="EMBL" id="MN577567">
    <property type="protein sequence ID" value="QGT50037.1"/>
    <property type="molecule type" value="Genomic_DNA"/>
</dbReference>
<feature type="coiled-coil region" evidence="15">
    <location>
        <begin position="58"/>
        <end position="103"/>
    </location>
</feature>
<comment type="function">
    <text evidence="11">Component of the F(0) channel, it forms part of the peripheral stalk, linking F(1) to F(0). The b'-subunit is a diverged and duplicated form of b found in plants and photosynthetic bacteria.</text>
</comment>
<dbReference type="Pfam" id="PF00430">
    <property type="entry name" value="ATP-synt_B"/>
    <property type="match status" value="1"/>
</dbReference>
<evidence type="ECO:0000256" key="1">
    <source>
        <dbReference type="ARBA" id="ARBA00005513"/>
    </source>
</evidence>
<comment type="subcellular location">
    <subcellularLocation>
        <location evidence="13">Cell membrane</location>
        <topology evidence="13">Single-pass membrane protein</topology>
    </subcellularLocation>
    <subcellularLocation>
        <location evidence="12">Endomembrane system</location>
        <topology evidence="12">Single-pass membrane protein</topology>
    </subcellularLocation>
</comment>